<feature type="signal peptide" evidence="1">
    <location>
        <begin position="1"/>
        <end position="23"/>
    </location>
</feature>
<comment type="caution">
    <text evidence="2">The sequence shown here is derived from an EMBL/GenBank/DDBJ whole genome shotgun (WGS) entry which is preliminary data.</text>
</comment>
<gene>
    <name evidence="2" type="ORF">Q0812_07750</name>
</gene>
<evidence type="ECO:0000313" key="2">
    <source>
        <dbReference type="EMBL" id="MDO1559319.1"/>
    </source>
</evidence>
<dbReference type="Proteomes" id="UP001169063">
    <property type="component" value="Unassembled WGS sequence"/>
</dbReference>
<accession>A0ABT8SL80</accession>
<dbReference type="PROSITE" id="PS51257">
    <property type="entry name" value="PROKAR_LIPOPROTEIN"/>
    <property type="match status" value="1"/>
</dbReference>
<dbReference type="InterPro" id="IPR010466">
    <property type="entry name" value="DUF1058"/>
</dbReference>
<keyword evidence="1" id="KW-0732">Signal</keyword>
<feature type="chain" id="PRO_5045096762" evidence="1">
    <location>
        <begin position="24"/>
        <end position="181"/>
    </location>
</feature>
<organism evidence="2 3">
    <name type="scientific">Peiella sedimenti</name>
    <dbReference type="NCBI Taxonomy" id="3061083"/>
    <lineage>
        <taxon>Bacteria</taxon>
        <taxon>Pseudomonadati</taxon>
        <taxon>Pseudomonadota</taxon>
        <taxon>Alphaproteobacteria</taxon>
        <taxon>Caulobacterales</taxon>
        <taxon>Caulobacteraceae</taxon>
        <taxon>Peiella</taxon>
    </lineage>
</organism>
<proteinExistence type="predicted"/>
<evidence type="ECO:0000313" key="3">
    <source>
        <dbReference type="Proteomes" id="UP001169063"/>
    </source>
</evidence>
<keyword evidence="3" id="KW-1185">Reference proteome</keyword>
<dbReference type="Pfam" id="PF06347">
    <property type="entry name" value="SH3_4"/>
    <property type="match status" value="2"/>
</dbReference>
<sequence>MVRRLPVLIAVLLLAACGRGAEKAPDTPSGRPVPRWISIRSEPVSARAGPGFDYEVRFQYQARGLPVQVVEETRDWRKVCDPRGQTAWVHHTRTSGRRTAFNRGAEALPLRASPRDDAEVRALLAPQSIAGLDRCKDGWCRLEVDGQKGWVRQSAVFGGSEEPVCAFRPRRRLNAAPPAAG</sequence>
<dbReference type="Gene3D" id="2.30.30.40">
    <property type="entry name" value="SH3 Domains"/>
    <property type="match status" value="1"/>
</dbReference>
<protein>
    <submittedName>
        <fullName evidence="2">SH3 domain-containing protein</fullName>
    </submittedName>
</protein>
<dbReference type="EMBL" id="JAUKTR010000003">
    <property type="protein sequence ID" value="MDO1559319.1"/>
    <property type="molecule type" value="Genomic_DNA"/>
</dbReference>
<reference evidence="2" key="1">
    <citation type="submission" date="2023-07" db="EMBL/GenBank/DDBJ databases">
        <title>Brevundimonas soil sp. nov., isolated from the soil of chemical plant.</title>
        <authorList>
            <person name="Wu N."/>
        </authorList>
    </citation>
    <scope>NUCLEOTIDE SEQUENCE</scope>
    <source>
        <strain evidence="2">XZ-24</strain>
    </source>
</reference>
<evidence type="ECO:0000256" key="1">
    <source>
        <dbReference type="SAM" id="SignalP"/>
    </source>
</evidence>
<name>A0ABT8SL80_9CAUL</name>
<dbReference type="RefSeq" id="WP_302109755.1">
    <property type="nucleotide sequence ID" value="NZ_JAUKTR010000003.1"/>
</dbReference>